<evidence type="ECO:0000313" key="15">
    <source>
        <dbReference type="Proteomes" id="UP000050297"/>
    </source>
</evidence>
<dbReference type="EC" id="1.13.12.19" evidence="5"/>
<comment type="cofactor">
    <cofactor evidence="1">
        <name>Fe(2+)</name>
        <dbReference type="ChEBI" id="CHEBI:29033"/>
    </cofactor>
</comment>
<evidence type="ECO:0000256" key="4">
    <source>
        <dbReference type="ARBA" id="ARBA00012293"/>
    </source>
</evidence>
<comment type="catalytic activity">
    <reaction evidence="11">
        <text>L-arginine + 2-oxoglutarate + O2 = guanidine + L-glutamate 5-semialdehyde + succinate + CO2</text>
        <dbReference type="Rhea" id="RHEA:31535"/>
        <dbReference type="ChEBI" id="CHEBI:15379"/>
        <dbReference type="ChEBI" id="CHEBI:16526"/>
        <dbReference type="ChEBI" id="CHEBI:16810"/>
        <dbReference type="ChEBI" id="CHEBI:30031"/>
        <dbReference type="ChEBI" id="CHEBI:30087"/>
        <dbReference type="ChEBI" id="CHEBI:32682"/>
        <dbReference type="ChEBI" id="CHEBI:58066"/>
        <dbReference type="EC" id="1.14.20.7"/>
    </reaction>
</comment>
<dbReference type="GO" id="GO:0102276">
    <property type="term" value="F:2-oxoglutarate oxygenase/decarboxylase (ethylene-forming) activity"/>
    <property type="evidence" value="ECO:0007669"/>
    <property type="project" value="UniProtKB-EC"/>
</dbReference>
<dbReference type="EMBL" id="LJPM01000589">
    <property type="protein sequence ID" value="KPW09215.1"/>
    <property type="molecule type" value="Genomic_DNA"/>
</dbReference>
<keyword evidence="12" id="KW-0479">Metal-binding</keyword>
<evidence type="ECO:0000256" key="8">
    <source>
        <dbReference type="ARBA" id="ARBA00031011"/>
    </source>
</evidence>
<feature type="domain" description="Fe2OG dioxygenase" evidence="13">
    <location>
        <begin position="202"/>
        <end position="309"/>
    </location>
</feature>
<dbReference type="Pfam" id="PF14226">
    <property type="entry name" value="DIOX_N"/>
    <property type="match status" value="1"/>
</dbReference>
<evidence type="ECO:0000256" key="1">
    <source>
        <dbReference type="ARBA" id="ARBA00001954"/>
    </source>
</evidence>
<comment type="catalytic activity">
    <reaction evidence="10">
        <text>2-oxoglutarate + O2 + 2 H(+) = ethene + 3 CO2 + H2O</text>
        <dbReference type="Rhea" id="RHEA:31523"/>
        <dbReference type="ChEBI" id="CHEBI:15377"/>
        <dbReference type="ChEBI" id="CHEBI:15378"/>
        <dbReference type="ChEBI" id="CHEBI:15379"/>
        <dbReference type="ChEBI" id="CHEBI:16526"/>
        <dbReference type="ChEBI" id="CHEBI:16810"/>
        <dbReference type="ChEBI" id="CHEBI:18153"/>
        <dbReference type="EC" id="1.13.12.19"/>
    </reaction>
</comment>
<comment type="pathway">
    <text evidence="2">Alkene biosynthesis; ethylene biosynthesis via 2-oxoglutarate.</text>
</comment>
<comment type="similarity">
    <text evidence="12">Belongs to the iron/ascorbate-dependent oxidoreductase family.</text>
</comment>
<accession>A0A0P9HBT3</accession>
<comment type="caution">
    <text evidence="14">The sequence shown here is derived from an EMBL/GenBank/DDBJ whole genome shotgun (WGS) entry which is preliminary data.</text>
</comment>
<protein>
    <recommendedName>
        <fullName evidence="6">2-oxoglutarate-dependent ethylene/succinate-forming enzyme</fullName>
        <ecNumber evidence="5">1.13.12.19</ecNumber>
        <ecNumber evidence="4">1.14.20.7</ecNumber>
    </recommendedName>
    <alternativeName>
        <fullName evidence="8">2-oxoglutarate dioxygenase (ethylene-forming)</fullName>
    </alternativeName>
    <alternativeName>
        <fullName evidence="9">2-oxoglutarate/L-arginine monooxygenase/decarboxylase (succinate-forming)</fullName>
    </alternativeName>
</protein>
<dbReference type="InterPro" id="IPR050231">
    <property type="entry name" value="Iron_ascorbate_oxido_reductase"/>
</dbReference>
<evidence type="ECO:0000256" key="9">
    <source>
        <dbReference type="ARBA" id="ARBA00031282"/>
    </source>
</evidence>
<dbReference type="PRINTS" id="PR00682">
    <property type="entry name" value="IPNSYNTHASE"/>
</dbReference>
<dbReference type="GO" id="GO:0046872">
    <property type="term" value="F:metal ion binding"/>
    <property type="evidence" value="ECO:0007669"/>
    <property type="project" value="UniProtKB-KW"/>
</dbReference>
<organism evidence="14 15">
    <name type="scientific">Pseudomonas syringae pv. aceris</name>
    <dbReference type="NCBI Taxonomy" id="199198"/>
    <lineage>
        <taxon>Bacteria</taxon>
        <taxon>Pseudomonadati</taxon>
        <taxon>Pseudomonadota</taxon>
        <taxon>Gammaproteobacteria</taxon>
        <taxon>Pseudomonadales</taxon>
        <taxon>Pseudomonadaceae</taxon>
        <taxon>Pseudomonas</taxon>
        <taxon>Pseudomonas syringae</taxon>
    </lineage>
</organism>
<evidence type="ECO:0000259" key="13">
    <source>
        <dbReference type="PROSITE" id="PS51471"/>
    </source>
</evidence>
<evidence type="ECO:0000256" key="10">
    <source>
        <dbReference type="ARBA" id="ARBA00047725"/>
    </source>
</evidence>
<evidence type="ECO:0000256" key="7">
    <source>
        <dbReference type="ARBA" id="ARBA00022666"/>
    </source>
</evidence>
<reference evidence="14 15" key="1">
    <citation type="submission" date="2015-09" db="EMBL/GenBank/DDBJ databases">
        <title>Genome announcement of multiple Pseudomonas syringae strains.</title>
        <authorList>
            <person name="Thakur S."/>
            <person name="Wang P.W."/>
            <person name="Gong Y."/>
            <person name="Weir B.S."/>
            <person name="Guttman D.S."/>
        </authorList>
    </citation>
    <scope>NUCLEOTIDE SEQUENCE [LARGE SCALE GENOMIC DNA]</scope>
    <source>
        <strain evidence="14 15">ICMP2802</strain>
    </source>
</reference>
<evidence type="ECO:0000256" key="5">
    <source>
        <dbReference type="ARBA" id="ARBA00012531"/>
    </source>
</evidence>
<dbReference type="Pfam" id="PF03171">
    <property type="entry name" value="2OG-FeII_Oxy"/>
    <property type="match status" value="1"/>
</dbReference>
<evidence type="ECO:0000256" key="3">
    <source>
        <dbReference type="ARBA" id="ARBA00011245"/>
    </source>
</evidence>
<dbReference type="PROSITE" id="PS51471">
    <property type="entry name" value="FE2OG_OXY"/>
    <property type="match status" value="1"/>
</dbReference>
<gene>
    <name evidence="14" type="ORF">ALO91_103215</name>
</gene>
<proteinExistence type="inferred from homology"/>
<dbReference type="InterPro" id="IPR005123">
    <property type="entry name" value="Oxoglu/Fe-dep_dioxygenase_dom"/>
</dbReference>
<dbReference type="EC" id="1.14.20.7" evidence="4"/>
<dbReference type="SUPFAM" id="SSF51197">
    <property type="entry name" value="Clavaminate synthase-like"/>
    <property type="match status" value="1"/>
</dbReference>
<evidence type="ECO:0000256" key="12">
    <source>
        <dbReference type="RuleBase" id="RU003682"/>
    </source>
</evidence>
<dbReference type="InterPro" id="IPR044861">
    <property type="entry name" value="IPNS-like_FE2OG_OXY"/>
</dbReference>
<dbReference type="GO" id="GO:0009693">
    <property type="term" value="P:ethylene biosynthetic process"/>
    <property type="evidence" value="ECO:0007669"/>
    <property type="project" value="UniProtKB-UniPathway"/>
</dbReference>
<dbReference type="Gene3D" id="2.60.120.330">
    <property type="entry name" value="B-lactam Antibiotic, Isopenicillin N Synthase, Chain"/>
    <property type="match status" value="1"/>
</dbReference>
<keyword evidence="7" id="KW-0266">Ethylene biosynthesis</keyword>
<dbReference type="PANTHER" id="PTHR47990">
    <property type="entry name" value="2-OXOGLUTARATE (2OG) AND FE(II)-DEPENDENT OXYGENASE SUPERFAMILY PROTEIN-RELATED"/>
    <property type="match status" value="1"/>
</dbReference>
<dbReference type="UniPathway" id="UPA00385"/>
<evidence type="ECO:0000256" key="6">
    <source>
        <dbReference type="ARBA" id="ARBA00019045"/>
    </source>
</evidence>
<evidence type="ECO:0000256" key="11">
    <source>
        <dbReference type="ARBA" id="ARBA00049359"/>
    </source>
</evidence>
<sequence>MPPHSGLPLNEYLTRCCVSQGNTINPSYHAARVISEREIPIIDIAPLMSGVEGAIESVANEIVAACQRIGFFYIKGHGIPQSTIDTASAVMRDYFRLPSQVKAQCAVNKGQRGWMAVGQARLEGSATHDLKEIFFWGPESWHPRLKNESESLVTDNIWPDADFPSLRQHLLPYYDAARVVGQLLLSAIAIGLGVDRDFFESRYTSPLARGQLVYYPVSSASDENELRFGSSPHTDFGVLTLLLQDHNGGLQVKNRAGEWVAALPVEGTIVCNIGDLLNRWSNESLSSNFHRVINTSGNERHSLVVFLDPDPDAVIDPSELGFPEGLEKYPPITAGEYIQGKNRKNFTQYYSKNPQNVEK</sequence>
<comment type="subunit">
    <text evidence="3">Monomer.</text>
</comment>
<name>A0A0P9HBT3_PSESX</name>
<dbReference type="InterPro" id="IPR027443">
    <property type="entry name" value="IPNS-like_sf"/>
</dbReference>
<dbReference type="AlphaFoldDB" id="A0A0P9HBT3"/>
<dbReference type="PATRIC" id="fig|199198.5.peg.4832"/>
<keyword evidence="12" id="KW-0408">Iron</keyword>
<dbReference type="InterPro" id="IPR026992">
    <property type="entry name" value="DIOX_N"/>
</dbReference>
<evidence type="ECO:0000313" key="14">
    <source>
        <dbReference type="EMBL" id="KPW09215.1"/>
    </source>
</evidence>
<dbReference type="Proteomes" id="UP000050297">
    <property type="component" value="Unassembled WGS sequence"/>
</dbReference>
<evidence type="ECO:0000256" key="2">
    <source>
        <dbReference type="ARBA" id="ARBA00004767"/>
    </source>
</evidence>
<keyword evidence="12" id="KW-0560">Oxidoreductase</keyword>